<accession>A0A9D1SQS5</accession>
<evidence type="ECO:0000313" key="3">
    <source>
        <dbReference type="EMBL" id="HIU91734.1"/>
    </source>
</evidence>
<dbReference type="Proteomes" id="UP000886748">
    <property type="component" value="Unassembled WGS sequence"/>
</dbReference>
<proteinExistence type="predicted"/>
<dbReference type="AlphaFoldDB" id="A0A9D1SQS5"/>
<dbReference type="EMBL" id="DVOD01000011">
    <property type="protein sequence ID" value="HIU91734.1"/>
    <property type="molecule type" value="Genomic_DNA"/>
</dbReference>
<name>A0A9D1SQS5_9CLOT</name>
<keyword evidence="1" id="KW-0175">Coiled coil</keyword>
<keyword evidence="2" id="KW-0812">Transmembrane</keyword>
<evidence type="ECO:0000256" key="2">
    <source>
        <dbReference type="SAM" id="Phobius"/>
    </source>
</evidence>
<feature type="transmembrane region" description="Helical" evidence="2">
    <location>
        <begin position="143"/>
        <end position="169"/>
    </location>
</feature>
<feature type="coiled-coil region" evidence="1">
    <location>
        <begin position="493"/>
        <end position="557"/>
    </location>
</feature>
<comment type="caution">
    <text evidence="3">The sequence shown here is derived from an EMBL/GenBank/DDBJ whole genome shotgun (WGS) entry which is preliminary data.</text>
</comment>
<gene>
    <name evidence="3" type="ORF">IAD26_01220</name>
</gene>
<reference evidence="3" key="2">
    <citation type="journal article" date="2021" name="PeerJ">
        <title>Extensive microbial diversity within the chicken gut microbiome revealed by metagenomics and culture.</title>
        <authorList>
            <person name="Gilroy R."/>
            <person name="Ravi A."/>
            <person name="Getino M."/>
            <person name="Pursley I."/>
            <person name="Horton D.L."/>
            <person name="Alikhan N.F."/>
            <person name="Baker D."/>
            <person name="Gharbi K."/>
            <person name="Hall N."/>
            <person name="Watson M."/>
            <person name="Adriaenssens E.M."/>
            <person name="Foster-Nyarko E."/>
            <person name="Jarju S."/>
            <person name="Secka A."/>
            <person name="Antonio M."/>
            <person name="Oren A."/>
            <person name="Chaudhuri R.R."/>
            <person name="La Ragione R."/>
            <person name="Hildebrand F."/>
            <person name="Pallen M.J."/>
        </authorList>
    </citation>
    <scope>NUCLEOTIDE SEQUENCE</scope>
    <source>
        <strain evidence="3">CHK154-7741</strain>
    </source>
</reference>
<protein>
    <submittedName>
        <fullName evidence="3">Uncharacterized protein</fullName>
    </submittedName>
</protein>
<keyword evidence="2" id="KW-0472">Membrane</keyword>
<evidence type="ECO:0000256" key="1">
    <source>
        <dbReference type="SAM" id="Coils"/>
    </source>
</evidence>
<keyword evidence="2" id="KW-1133">Transmembrane helix</keyword>
<organism evidence="3 4">
    <name type="scientific">Candidatus Limenecus avicola</name>
    <dbReference type="NCBI Taxonomy" id="2840847"/>
    <lineage>
        <taxon>Bacteria</taxon>
        <taxon>Bacillati</taxon>
        <taxon>Bacillota</taxon>
        <taxon>Clostridia</taxon>
        <taxon>Eubacteriales</taxon>
        <taxon>Clostridiaceae</taxon>
        <taxon>Clostridiaceae incertae sedis</taxon>
        <taxon>Candidatus Limenecus</taxon>
    </lineage>
</organism>
<reference evidence="3" key="1">
    <citation type="submission" date="2020-10" db="EMBL/GenBank/DDBJ databases">
        <authorList>
            <person name="Gilroy R."/>
        </authorList>
    </citation>
    <scope>NUCLEOTIDE SEQUENCE</scope>
    <source>
        <strain evidence="3">CHK154-7741</strain>
    </source>
</reference>
<evidence type="ECO:0000313" key="4">
    <source>
        <dbReference type="Proteomes" id="UP000886748"/>
    </source>
</evidence>
<sequence length="696" mass="76551">MNGYSAIPASYQNGLYWQYFMKSFEDAMAMQQKKANAYQDSIMANQASGPLKATNQSYVNNADVEAANAAQAQAAMQIQSVSTPVLKEVKDGKVYVVADGKDDGKISGAQKFANFAKGAGNFFKGMFCGKDGKFSLLQTAKTVGLVALGFAVPAIGIGMLAVGGAMSVYSLGKGIVKANAAKTDAEAETAWQNIGEGTTGVVMTAVGAKALKTSKAATAAEALRYKGIKGYGRALKDVYVDAGKGIKQGYTHVKENGITSSLRTAKDVSKDYITSSWEGRFRSTNAKNNAKSRMEAAYDKQVLKHETRILELEQKIAVSKNPKKSAKWRAEITELRGQIADIIKAKSEIPEIPSTAFSKTRIRNINKNINEKNAEIAQIRKDNPTIDSLIQQRADLKRNYPAEVARFDNNNPQVAKLLKLEKDVNTLKNLKQRVQSNPDINGYRQNQIDYYTKLEAYAKAQAKKSKGAEKAKWESIQKQADQRVAEHKQFRYIEQAQENALRANKEIARVKDLLKKVEDEIKVTKDAEKLTDLNIKKAKYEAEISANKMQIQTAKNQLRHGYKFENITSYIKENHKPIGYPTMAVASRDIEEVATYDPQDIQAMMYGFSSAAEMEAALKAEGSQGAQEALMAAQEYAAANTQAQAKTTAKTTAQTTSNVTNPYTQYSLYSQMNMTPPMGTGLEFQDVYKSPYAGLI</sequence>